<keyword evidence="4" id="KW-0969">Cilium</keyword>
<evidence type="ECO:0000256" key="6">
    <source>
        <dbReference type="ARBA" id="ARBA00023273"/>
    </source>
</evidence>
<reference evidence="8" key="1">
    <citation type="submission" date="2021-01" db="EMBL/GenBank/DDBJ databases">
        <authorList>
            <person name="Corre E."/>
            <person name="Pelletier E."/>
            <person name="Niang G."/>
            <person name="Scheremetjew M."/>
            <person name="Finn R."/>
            <person name="Kale V."/>
            <person name="Holt S."/>
            <person name="Cochrane G."/>
            <person name="Meng A."/>
            <person name="Brown T."/>
            <person name="Cohen L."/>
        </authorList>
    </citation>
    <scope>NUCLEOTIDE SEQUENCE</scope>
    <source>
        <strain evidence="8">379</strain>
    </source>
</reference>
<dbReference type="GO" id="GO:0042073">
    <property type="term" value="P:intraciliary transport"/>
    <property type="evidence" value="ECO:0007669"/>
    <property type="project" value="InterPro"/>
</dbReference>
<evidence type="ECO:0000256" key="4">
    <source>
        <dbReference type="ARBA" id="ARBA00023069"/>
    </source>
</evidence>
<comment type="similarity">
    <text evidence="2">Belongs to the IFT46 family.</text>
</comment>
<gene>
    <name evidence="8" type="ORF">EHUX00137_LOCUS2027</name>
</gene>
<dbReference type="EMBL" id="HBIR01002861">
    <property type="protein sequence ID" value="CAE0523925.1"/>
    <property type="molecule type" value="Transcribed_RNA"/>
</dbReference>
<sequence>MERRDSGDFSDEDGSGTFNERRAADDDDFDDFDGDHVGHGGDGVIQNQPFDEAVDLSDNGSEHPSPVAGAGAARPRASGSGSCAPTSAMMQSSGTISNRPHDEEYDVESEASVDDPESVRDDRPPSWAAQQQRAEAPRYERRPEAPTLATVEQPEIGEMASSPGGGLSSAVHRDFAAGTSAAEHAGMFEEGMYDPAEYADLDVSQEIAEMFGYITRYKPHQIELETKMRPFITDYIPAVGEIDPFVKVPRPDNKPDTLGLTVLDEPAPTQSDPTVLTLQLRATTKSSGVQPMLVRSIEHADKNARQINSWVASINDLHRHKPAPSVRYSKPMPDIESLMQIWPAKFEELLETARLPDAELSLELADLVRAMCAILDIPVYSSLTESLHVLFTLYSEFKANVHFQNQLEGLPDDGADGGVWGPM</sequence>
<feature type="compositionally biased region" description="Polar residues" evidence="7">
    <location>
        <begin position="83"/>
        <end position="98"/>
    </location>
</feature>
<keyword evidence="3" id="KW-0963">Cytoplasm</keyword>
<evidence type="ECO:0000313" key="8">
    <source>
        <dbReference type="EMBL" id="CAE0523925.1"/>
    </source>
</evidence>
<evidence type="ECO:0000256" key="7">
    <source>
        <dbReference type="SAM" id="MobiDB-lite"/>
    </source>
</evidence>
<dbReference type="GO" id="GO:0030992">
    <property type="term" value="C:intraciliary transport particle B"/>
    <property type="evidence" value="ECO:0007669"/>
    <property type="project" value="TreeGrafter"/>
</dbReference>
<dbReference type="GO" id="GO:0031514">
    <property type="term" value="C:motile cilium"/>
    <property type="evidence" value="ECO:0007669"/>
    <property type="project" value="TreeGrafter"/>
</dbReference>
<feature type="compositionally biased region" description="Basic and acidic residues" evidence="7">
    <location>
        <begin position="135"/>
        <end position="144"/>
    </location>
</feature>
<evidence type="ECO:0000256" key="2">
    <source>
        <dbReference type="ARBA" id="ARBA00007700"/>
    </source>
</evidence>
<evidence type="ECO:0000256" key="3">
    <source>
        <dbReference type="ARBA" id="ARBA00022490"/>
    </source>
</evidence>
<feature type="compositionally biased region" description="Low complexity" evidence="7">
    <location>
        <begin position="64"/>
        <end position="82"/>
    </location>
</feature>
<comment type="subcellular location">
    <subcellularLocation>
        <location evidence="1">Cytoplasm</location>
        <location evidence="1">Cytoskeleton</location>
        <location evidence="1">Cilium basal body</location>
    </subcellularLocation>
</comment>
<feature type="region of interest" description="Disordered" evidence="7">
    <location>
        <begin position="1"/>
        <end position="147"/>
    </location>
</feature>
<dbReference type="PANTHER" id="PTHR13376">
    <property type="entry name" value="INTRAFLAGELLAR TRANSPORT PROTEIN 46 HOMOLOG"/>
    <property type="match status" value="1"/>
</dbReference>
<keyword evidence="6" id="KW-0966">Cell projection</keyword>
<evidence type="ECO:0000256" key="1">
    <source>
        <dbReference type="ARBA" id="ARBA00004120"/>
    </source>
</evidence>
<protein>
    <recommendedName>
        <fullName evidence="9">Intraflagellar transport protein 46 homolog</fullName>
    </recommendedName>
</protein>
<dbReference type="GO" id="GO:0005815">
    <property type="term" value="C:microtubule organizing center"/>
    <property type="evidence" value="ECO:0007669"/>
    <property type="project" value="TreeGrafter"/>
</dbReference>
<organism evidence="8">
    <name type="scientific">Emiliania huxleyi</name>
    <name type="common">Coccolithophore</name>
    <name type="synonym">Pontosphaera huxleyi</name>
    <dbReference type="NCBI Taxonomy" id="2903"/>
    <lineage>
        <taxon>Eukaryota</taxon>
        <taxon>Haptista</taxon>
        <taxon>Haptophyta</taxon>
        <taxon>Prymnesiophyceae</taxon>
        <taxon>Isochrysidales</taxon>
        <taxon>Noelaerhabdaceae</taxon>
        <taxon>Emiliania</taxon>
    </lineage>
</organism>
<dbReference type="Pfam" id="PF12317">
    <property type="entry name" value="IFT46_B_C"/>
    <property type="match status" value="1"/>
</dbReference>
<dbReference type="InterPro" id="IPR022088">
    <property type="entry name" value="Intraflagellar_transp_cmplxB"/>
</dbReference>
<name>A0A7S3RHB6_EMIHU</name>
<dbReference type="AlphaFoldDB" id="A0A7S3RHB6"/>
<keyword evidence="5" id="KW-0206">Cytoskeleton</keyword>
<feature type="compositionally biased region" description="Acidic residues" evidence="7">
    <location>
        <begin position="103"/>
        <end position="116"/>
    </location>
</feature>
<accession>A0A7S3RHB6</accession>
<dbReference type="PANTHER" id="PTHR13376:SF0">
    <property type="entry name" value="INTRAFLAGELLAR TRANSPORT PROTEIN 46 HOMOLOG"/>
    <property type="match status" value="1"/>
</dbReference>
<evidence type="ECO:0000256" key="5">
    <source>
        <dbReference type="ARBA" id="ARBA00023212"/>
    </source>
</evidence>
<proteinExistence type="inferred from homology"/>
<dbReference type="GO" id="GO:0060271">
    <property type="term" value="P:cilium assembly"/>
    <property type="evidence" value="ECO:0007669"/>
    <property type="project" value="TreeGrafter"/>
</dbReference>
<evidence type="ECO:0008006" key="9">
    <source>
        <dbReference type="Google" id="ProtNLM"/>
    </source>
</evidence>